<dbReference type="InterPro" id="IPR001806">
    <property type="entry name" value="Small_GTPase"/>
</dbReference>
<dbReference type="GO" id="GO:0005525">
    <property type="term" value="F:GTP binding"/>
    <property type="evidence" value="ECO:0007669"/>
    <property type="project" value="UniProtKB-KW"/>
</dbReference>
<dbReference type="PROSITE" id="PS51420">
    <property type="entry name" value="RHO"/>
    <property type="match status" value="1"/>
</dbReference>
<gene>
    <name evidence="11" type="ORF">DMC30DRAFT_362440</name>
</gene>
<dbReference type="PANTHER" id="PTHR24072">
    <property type="entry name" value="RHO FAMILY GTPASE"/>
    <property type="match status" value="1"/>
</dbReference>
<proteinExistence type="inferred from homology"/>
<evidence type="ECO:0000256" key="3">
    <source>
        <dbReference type="ARBA" id="ARBA00022475"/>
    </source>
</evidence>
<feature type="region of interest" description="Disordered" evidence="10">
    <location>
        <begin position="21"/>
        <end position="40"/>
    </location>
</feature>
<evidence type="ECO:0000256" key="5">
    <source>
        <dbReference type="ARBA" id="ARBA00022741"/>
    </source>
</evidence>
<dbReference type="SMART" id="SM00173">
    <property type="entry name" value="RAS"/>
    <property type="match status" value="1"/>
</dbReference>
<feature type="compositionally biased region" description="Gly residues" evidence="10">
    <location>
        <begin position="266"/>
        <end position="282"/>
    </location>
</feature>
<feature type="region of interest" description="Disordered" evidence="10">
    <location>
        <begin position="50"/>
        <end position="73"/>
    </location>
</feature>
<dbReference type="Proteomes" id="UP000311382">
    <property type="component" value="Unassembled WGS sequence"/>
</dbReference>
<keyword evidence="8" id="KW-0449">Lipoprotein</keyword>
<evidence type="ECO:0000256" key="8">
    <source>
        <dbReference type="ARBA" id="ARBA00023288"/>
    </source>
</evidence>
<evidence type="ECO:0000256" key="4">
    <source>
        <dbReference type="ARBA" id="ARBA00022481"/>
    </source>
</evidence>
<dbReference type="GO" id="GO:0005886">
    <property type="term" value="C:plasma membrane"/>
    <property type="evidence" value="ECO:0007669"/>
    <property type="project" value="UniProtKB-SubCell"/>
</dbReference>
<feature type="region of interest" description="Disordered" evidence="10">
    <location>
        <begin position="257"/>
        <end position="282"/>
    </location>
</feature>
<dbReference type="InterPro" id="IPR027417">
    <property type="entry name" value="P-loop_NTPase"/>
</dbReference>
<dbReference type="EMBL" id="SOZI01000033">
    <property type="protein sequence ID" value="TNY21986.1"/>
    <property type="molecule type" value="Genomic_DNA"/>
</dbReference>
<dbReference type="GO" id="GO:0003924">
    <property type="term" value="F:GTPase activity"/>
    <property type="evidence" value="ECO:0007669"/>
    <property type="project" value="InterPro"/>
</dbReference>
<dbReference type="InterPro" id="IPR005225">
    <property type="entry name" value="Small_GTP-bd"/>
</dbReference>
<evidence type="ECO:0000256" key="2">
    <source>
        <dbReference type="ARBA" id="ARBA00010142"/>
    </source>
</evidence>
<evidence type="ECO:0000256" key="9">
    <source>
        <dbReference type="ARBA" id="ARBA00023289"/>
    </source>
</evidence>
<keyword evidence="5" id="KW-0547">Nucleotide-binding</keyword>
<keyword evidence="9" id="KW-0636">Prenylation</keyword>
<evidence type="ECO:0000313" key="12">
    <source>
        <dbReference type="Proteomes" id="UP000311382"/>
    </source>
</evidence>
<dbReference type="OrthoDB" id="8830751at2759"/>
<dbReference type="FunFam" id="3.40.50.300:FF:000983">
    <property type="entry name" value="Rho family GTPase"/>
    <property type="match status" value="1"/>
</dbReference>
<comment type="subcellular location">
    <subcellularLocation>
        <location evidence="1">Cell membrane</location>
        <topology evidence="1">Lipid-anchor</topology>
        <orientation evidence="1">Cytoplasmic side</orientation>
    </subcellularLocation>
</comment>
<dbReference type="PRINTS" id="PR00449">
    <property type="entry name" value="RASTRNSFRMNG"/>
</dbReference>
<sequence length="282" mass="30289">MMRSGALLRTNNRLPCCSRSRHAATRDLTGPTGARASRPRQTMPALCGLPLPSSSGHNDNRAAGGSARGTYAGSAHTRPLARKVVVVGDGACGKTSLLNVYVKGEFPEGYEPTVFENHCVDLVVDGRPVELALWDTAGQEDFDRLRSLSYPDTNLVLVCFSVDQPSSLENIEAKWIDEIRHYCPGVKIAVVALKCDLRADVVVQDKLAQQMMRPVEFEQGLDVAKRIGASRYCETSAKLGRGVREAFEEAARVSIDAPRAGETRGSQGGRESSGGKGGCVVS</sequence>
<dbReference type="InterPro" id="IPR003578">
    <property type="entry name" value="Small_GTPase_Rho"/>
</dbReference>
<evidence type="ECO:0000256" key="10">
    <source>
        <dbReference type="SAM" id="MobiDB-lite"/>
    </source>
</evidence>
<dbReference type="PROSITE" id="PS51421">
    <property type="entry name" value="RAS"/>
    <property type="match status" value="1"/>
</dbReference>
<dbReference type="Pfam" id="PF00071">
    <property type="entry name" value="Ras"/>
    <property type="match status" value="1"/>
</dbReference>
<protein>
    <submittedName>
        <fullName evidence="11">P-loop containing nucleoside triphosphate hydrolase protein</fullName>
    </submittedName>
</protein>
<accession>A0A5C5G0B2</accession>
<name>A0A5C5G0B2_9BASI</name>
<dbReference type="NCBIfam" id="TIGR00231">
    <property type="entry name" value="small_GTP"/>
    <property type="match status" value="1"/>
</dbReference>
<dbReference type="PROSITE" id="PS51419">
    <property type="entry name" value="RAB"/>
    <property type="match status" value="1"/>
</dbReference>
<dbReference type="SMART" id="SM00174">
    <property type="entry name" value="RHO"/>
    <property type="match status" value="1"/>
</dbReference>
<keyword evidence="6" id="KW-0342">GTP-binding</keyword>
<evidence type="ECO:0000256" key="1">
    <source>
        <dbReference type="ARBA" id="ARBA00004342"/>
    </source>
</evidence>
<keyword evidence="11" id="KW-0378">Hydrolase</keyword>
<keyword evidence="4" id="KW-0488">Methylation</keyword>
<keyword evidence="3" id="KW-1003">Cell membrane</keyword>
<evidence type="ECO:0000313" key="11">
    <source>
        <dbReference type="EMBL" id="TNY21986.1"/>
    </source>
</evidence>
<dbReference type="Gene3D" id="3.40.50.300">
    <property type="entry name" value="P-loop containing nucleotide triphosphate hydrolases"/>
    <property type="match status" value="1"/>
</dbReference>
<keyword evidence="12" id="KW-1185">Reference proteome</keyword>
<dbReference type="AlphaFoldDB" id="A0A5C5G0B2"/>
<keyword evidence="7" id="KW-0472">Membrane</keyword>
<organism evidence="11 12">
    <name type="scientific">Rhodotorula diobovata</name>
    <dbReference type="NCBI Taxonomy" id="5288"/>
    <lineage>
        <taxon>Eukaryota</taxon>
        <taxon>Fungi</taxon>
        <taxon>Dikarya</taxon>
        <taxon>Basidiomycota</taxon>
        <taxon>Pucciniomycotina</taxon>
        <taxon>Microbotryomycetes</taxon>
        <taxon>Sporidiobolales</taxon>
        <taxon>Sporidiobolaceae</taxon>
        <taxon>Rhodotorula</taxon>
    </lineage>
</organism>
<reference evidence="11 12" key="1">
    <citation type="submission" date="2019-03" db="EMBL/GenBank/DDBJ databases">
        <title>Rhodosporidium diobovatum UCD-FST 08-225 genome sequencing, assembly, and annotation.</title>
        <authorList>
            <person name="Fakankun I.U."/>
            <person name="Fristensky B."/>
            <person name="Levin D.B."/>
        </authorList>
    </citation>
    <scope>NUCLEOTIDE SEQUENCE [LARGE SCALE GENOMIC DNA]</scope>
    <source>
        <strain evidence="11 12">UCD-FST 08-225</strain>
    </source>
</reference>
<evidence type="ECO:0000256" key="6">
    <source>
        <dbReference type="ARBA" id="ARBA00023134"/>
    </source>
</evidence>
<dbReference type="SUPFAM" id="SSF52540">
    <property type="entry name" value="P-loop containing nucleoside triphosphate hydrolases"/>
    <property type="match status" value="1"/>
</dbReference>
<comment type="caution">
    <text evidence="11">The sequence shown here is derived from an EMBL/GenBank/DDBJ whole genome shotgun (WGS) entry which is preliminary data.</text>
</comment>
<comment type="similarity">
    <text evidence="2">Belongs to the small GTPase superfamily. Rho family.</text>
</comment>
<evidence type="ECO:0000256" key="7">
    <source>
        <dbReference type="ARBA" id="ARBA00023136"/>
    </source>
</evidence>
<dbReference type="SMART" id="SM00175">
    <property type="entry name" value="RAB"/>
    <property type="match status" value="1"/>
</dbReference>
<dbReference type="CDD" id="cd00157">
    <property type="entry name" value="Rho"/>
    <property type="match status" value="1"/>
</dbReference>
<dbReference type="GO" id="GO:0007264">
    <property type="term" value="P:small GTPase-mediated signal transduction"/>
    <property type="evidence" value="ECO:0007669"/>
    <property type="project" value="InterPro"/>
</dbReference>
<dbReference type="STRING" id="5288.A0A5C5G0B2"/>